<organism evidence="1">
    <name type="scientific">marine sediment metagenome</name>
    <dbReference type="NCBI Taxonomy" id="412755"/>
    <lineage>
        <taxon>unclassified sequences</taxon>
        <taxon>metagenomes</taxon>
        <taxon>ecological metagenomes</taxon>
    </lineage>
</organism>
<protein>
    <submittedName>
        <fullName evidence="1">Uncharacterized protein</fullName>
    </submittedName>
</protein>
<comment type="caution">
    <text evidence="1">The sequence shown here is derived from an EMBL/GenBank/DDBJ whole genome shotgun (WGS) entry which is preliminary data.</text>
</comment>
<sequence>MIMKPTLEHLRNLSQTHRDRVKKATDIAEKMKLSADAAAKLSKEIKGEKG</sequence>
<dbReference type="AlphaFoldDB" id="X1U978"/>
<proteinExistence type="predicted"/>
<accession>X1U978</accession>
<gene>
    <name evidence="1" type="ORF">S12H4_35625</name>
</gene>
<evidence type="ECO:0000313" key="1">
    <source>
        <dbReference type="EMBL" id="GAJ00162.1"/>
    </source>
</evidence>
<dbReference type="EMBL" id="BARW01021172">
    <property type="protein sequence ID" value="GAJ00162.1"/>
    <property type="molecule type" value="Genomic_DNA"/>
</dbReference>
<name>X1U978_9ZZZZ</name>
<reference evidence="1" key="1">
    <citation type="journal article" date="2014" name="Front. Microbiol.">
        <title>High frequency of phylogenetically diverse reductive dehalogenase-homologous genes in deep subseafloor sedimentary metagenomes.</title>
        <authorList>
            <person name="Kawai M."/>
            <person name="Futagami T."/>
            <person name="Toyoda A."/>
            <person name="Takaki Y."/>
            <person name="Nishi S."/>
            <person name="Hori S."/>
            <person name="Arai W."/>
            <person name="Tsubouchi T."/>
            <person name="Morono Y."/>
            <person name="Uchiyama I."/>
            <person name="Ito T."/>
            <person name="Fujiyama A."/>
            <person name="Inagaki F."/>
            <person name="Takami H."/>
        </authorList>
    </citation>
    <scope>NUCLEOTIDE SEQUENCE</scope>
    <source>
        <strain evidence="1">Expedition CK06-06</strain>
    </source>
</reference>